<accession>A0A0L6VT65</accession>
<gene>
    <name evidence="2" type="ORF">VP01_1099g7</name>
</gene>
<dbReference type="VEuPathDB" id="FungiDB:VP01_1099g7"/>
<dbReference type="Proteomes" id="UP000037035">
    <property type="component" value="Unassembled WGS sequence"/>
</dbReference>
<sequence>MSVTLISRRAFQAPAFRSSFCQRTLVSSFSTSPKSNDIVGKVQDAAHAVNKKAGEMASKSVENLEAASNKVKQATNTVTGQARNSLSRLTCRFQPVTRSLRTLNTKQTKPRNPLKTWPKTPRTRSKYEAPSSSASPIKRGASSLLACHLVTFCVIVSQE</sequence>
<dbReference type="OrthoDB" id="2503667at2759"/>
<comment type="caution">
    <text evidence="2">The sequence shown here is derived from an EMBL/GenBank/DDBJ whole genome shotgun (WGS) entry which is preliminary data.</text>
</comment>
<dbReference type="EMBL" id="LAVV01001109">
    <property type="protein sequence ID" value="KNZ63817.1"/>
    <property type="molecule type" value="Genomic_DNA"/>
</dbReference>
<proteinExistence type="predicted"/>
<organism evidence="2 3">
    <name type="scientific">Puccinia sorghi</name>
    <dbReference type="NCBI Taxonomy" id="27349"/>
    <lineage>
        <taxon>Eukaryota</taxon>
        <taxon>Fungi</taxon>
        <taxon>Dikarya</taxon>
        <taxon>Basidiomycota</taxon>
        <taxon>Pucciniomycotina</taxon>
        <taxon>Pucciniomycetes</taxon>
        <taxon>Pucciniales</taxon>
        <taxon>Pucciniaceae</taxon>
        <taxon>Puccinia</taxon>
    </lineage>
</organism>
<evidence type="ECO:0000313" key="3">
    <source>
        <dbReference type="Proteomes" id="UP000037035"/>
    </source>
</evidence>
<evidence type="ECO:0000313" key="2">
    <source>
        <dbReference type="EMBL" id="KNZ63817.1"/>
    </source>
</evidence>
<reference evidence="2 3" key="1">
    <citation type="submission" date="2015-08" db="EMBL/GenBank/DDBJ databases">
        <title>Next Generation Sequencing and Analysis of the Genome of Puccinia sorghi L Schw, the Causal Agent of Maize Common Rust.</title>
        <authorList>
            <person name="Rochi L."/>
            <person name="Burguener G."/>
            <person name="Darino M."/>
            <person name="Turjanski A."/>
            <person name="Kreff E."/>
            <person name="Dieguez M.J."/>
            <person name="Sacco F."/>
        </authorList>
    </citation>
    <scope>NUCLEOTIDE SEQUENCE [LARGE SCALE GENOMIC DNA]</scope>
    <source>
        <strain evidence="2 3">RO10H11247</strain>
    </source>
</reference>
<name>A0A0L6VT65_9BASI</name>
<feature type="region of interest" description="Disordered" evidence="1">
    <location>
        <begin position="106"/>
        <end position="137"/>
    </location>
</feature>
<keyword evidence="3" id="KW-1185">Reference proteome</keyword>
<protein>
    <submittedName>
        <fullName evidence="2">Uncharacterized protein</fullName>
    </submittedName>
</protein>
<evidence type="ECO:0000256" key="1">
    <source>
        <dbReference type="SAM" id="MobiDB-lite"/>
    </source>
</evidence>
<dbReference type="AlphaFoldDB" id="A0A0L6VT65"/>